<dbReference type="PRINTS" id="PR00352">
    <property type="entry name" value="3FE4SFRDOXIN"/>
</dbReference>
<dbReference type="AlphaFoldDB" id="A0A133UZA3"/>
<dbReference type="Gene3D" id="3.30.70.20">
    <property type="match status" value="2"/>
</dbReference>
<comment type="caution">
    <text evidence="12">The sequence shown here is derived from an EMBL/GenBank/DDBJ whole genome shotgun (WGS) entry which is preliminary data.</text>
</comment>
<dbReference type="InterPro" id="IPR011898">
    <property type="entry name" value="PorD_KorD"/>
</dbReference>
<evidence type="ECO:0000256" key="4">
    <source>
        <dbReference type="ARBA" id="ARBA00022485"/>
    </source>
</evidence>
<dbReference type="NCBIfam" id="NF040684">
    <property type="entry name" value="PorD_Arch"/>
    <property type="match status" value="1"/>
</dbReference>
<keyword evidence="3 10" id="KW-0813">Transport</keyword>
<dbReference type="PATRIC" id="fig|1698272.3.peg.519"/>
<evidence type="ECO:0000256" key="1">
    <source>
        <dbReference type="ARBA" id="ARBA00001966"/>
    </source>
</evidence>
<dbReference type="InterPro" id="IPR053389">
    <property type="entry name" value="Pyruvate_synthase_PorD"/>
</dbReference>
<dbReference type="InterPro" id="IPR017900">
    <property type="entry name" value="4Fe4S_Fe_S_CS"/>
</dbReference>
<evidence type="ECO:0000256" key="3">
    <source>
        <dbReference type="ARBA" id="ARBA00022448"/>
    </source>
</evidence>
<dbReference type="NCBIfam" id="TIGR02179">
    <property type="entry name" value="PorD_KorD"/>
    <property type="match status" value="1"/>
</dbReference>
<evidence type="ECO:0000256" key="6">
    <source>
        <dbReference type="ARBA" id="ARBA00022737"/>
    </source>
</evidence>
<dbReference type="GO" id="GO:0016625">
    <property type="term" value="F:oxidoreductase activity, acting on the aldehyde or oxo group of donors, iron-sulfur protein as acceptor"/>
    <property type="evidence" value="ECO:0007669"/>
    <property type="project" value="InterPro"/>
</dbReference>
<dbReference type="PANTHER" id="PTHR43724:SF1">
    <property type="entry name" value="PYRUVATE SYNTHASE SUBUNIT PORD"/>
    <property type="match status" value="1"/>
</dbReference>
<dbReference type="EMBL" id="LHXW01000039">
    <property type="protein sequence ID" value="KXA99528.1"/>
    <property type="molecule type" value="Genomic_DNA"/>
</dbReference>
<dbReference type="SUPFAM" id="SSF54862">
    <property type="entry name" value="4Fe-4S ferredoxins"/>
    <property type="match status" value="1"/>
</dbReference>
<dbReference type="GO" id="GO:0009055">
    <property type="term" value="F:electron transfer activity"/>
    <property type="evidence" value="ECO:0007669"/>
    <property type="project" value="UniProtKB-UniRule"/>
</dbReference>
<dbReference type="GO" id="GO:0051539">
    <property type="term" value="F:4 iron, 4 sulfur cluster binding"/>
    <property type="evidence" value="ECO:0007669"/>
    <property type="project" value="UniProtKB-KW"/>
</dbReference>
<keyword evidence="4" id="KW-0004">4Fe-4S</keyword>
<dbReference type="Pfam" id="PF14697">
    <property type="entry name" value="Fer4_21"/>
    <property type="match status" value="1"/>
</dbReference>
<keyword evidence="12" id="KW-0670">Pyruvate</keyword>
<keyword evidence="5 10" id="KW-0479">Metal-binding</keyword>
<evidence type="ECO:0000313" key="13">
    <source>
        <dbReference type="Proteomes" id="UP000070520"/>
    </source>
</evidence>
<comment type="function">
    <text evidence="10">Ferredoxins are iron-sulfur proteins that transfer electrons in a wide variety of metabolic reactions.</text>
</comment>
<evidence type="ECO:0000256" key="2">
    <source>
        <dbReference type="ARBA" id="ARBA00011595"/>
    </source>
</evidence>
<gene>
    <name evidence="12" type="ORF">AKJ42_03060</name>
</gene>
<dbReference type="InterPro" id="IPR001080">
    <property type="entry name" value="3Fe4S_ferredoxin"/>
</dbReference>
<dbReference type="GO" id="GO:0005506">
    <property type="term" value="F:iron ion binding"/>
    <property type="evidence" value="ECO:0007669"/>
    <property type="project" value="UniProtKB-UniRule"/>
</dbReference>
<dbReference type="PROSITE" id="PS51379">
    <property type="entry name" value="4FE4S_FER_2"/>
    <property type="match status" value="2"/>
</dbReference>
<evidence type="ECO:0000256" key="8">
    <source>
        <dbReference type="ARBA" id="ARBA00023004"/>
    </source>
</evidence>
<protein>
    <recommendedName>
        <fullName evidence="10">Ferredoxin</fullName>
    </recommendedName>
</protein>
<keyword evidence="8 10" id="KW-0408">Iron</keyword>
<keyword evidence="9 10" id="KW-0411">Iron-sulfur</keyword>
<comment type="cofactor">
    <cofactor evidence="1">
        <name>[4Fe-4S] cluster</name>
        <dbReference type="ChEBI" id="CHEBI:49883"/>
    </cofactor>
</comment>
<keyword evidence="7 10" id="KW-0249">Electron transport</keyword>
<evidence type="ECO:0000313" key="12">
    <source>
        <dbReference type="EMBL" id="KXA99528.1"/>
    </source>
</evidence>
<evidence type="ECO:0000256" key="9">
    <source>
        <dbReference type="ARBA" id="ARBA00023014"/>
    </source>
</evidence>
<evidence type="ECO:0000256" key="5">
    <source>
        <dbReference type="ARBA" id="ARBA00022723"/>
    </source>
</evidence>
<evidence type="ECO:0000259" key="11">
    <source>
        <dbReference type="PROSITE" id="PS51379"/>
    </source>
</evidence>
<reference evidence="12 13" key="1">
    <citation type="journal article" date="2016" name="Sci. Rep.">
        <title>Metabolic traits of an uncultured archaeal lineage -MSBL1- from brine pools of the Red Sea.</title>
        <authorList>
            <person name="Mwirichia R."/>
            <person name="Alam I."/>
            <person name="Rashid M."/>
            <person name="Vinu M."/>
            <person name="Ba-Alawi W."/>
            <person name="Anthony Kamau A."/>
            <person name="Kamanda Ngugi D."/>
            <person name="Goker M."/>
            <person name="Klenk H.P."/>
            <person name="Bajic V."/>
            <person name="Stingl U."/>
        </authorList>
    </citation>
    <scope>NUCLEOTIDE SEQUENCE [LARGE SCALE GENOMIC DNA]</scope>
    <source>
        <strain evidence="12">SCGC-AAA261C02</strain>
    </source>
</reference>
<dbReference type="PANTHER" id="PTHR43724">
    <property type="entry name" value="PYRUVATE SYNTHASE SUBUNIT PORD"/>
    <property type="match status" value="1"/>
</dbReference>
<dbReference type="InterPro" id="IPR017896">
    <property type="entry name" value="4Fe4S_Fe-S-bd"/>
</dbReference>
<accession>A0A133UZA3</accession>
<proteinExistence type="predicted"/>
<sequence length="94" mass="10406">MVEDPYKNLKITKGAVAKPSTTLVNKTGSWRAFRPVIDHDKCIGCGTCEKFCPDMSVKEVEDGKFEIDLDYCKGCGICAVECPVDAIQMVKEEK</sequence>
<organism evidence="12 13">
    <name type="scientific">candidate division MSBL1 archaeon SCGC-AAA261C02</name>
    <dbReference type="NCBI Taxonomy" id="1698272"/>
    <lineage>
        <taxon>Archaea</taxon>
        <taxon>Methanobacteriati</taxon>
        <taxon>Methanobacteriota</taxon>
        <taxon>candidate division MSBL1</taxon>
    </lineage>
</organism>
<feature type="domain" description="4Fe-4S ferredoxin-type" evidence="11">
    <location>
        <begin position="33"/>
        <end position="62"/>
    </location>
</feature>
<dbReference type="PROSITE" id="PS00198">
    <property type="entry name" value="4FE4S_FER_1"/>
    <property type="match status" value="1"/>
</dbReference>
<keyword evidence="13" id="KW-1185">Reference proteome</keyword>
<evidence type="ECO:0000256" key="7">
    <source>
        <dbReference type="ARBA" id="ARBA00022982"/>
    </source>
</evidence>
<keyword evidence="6" id="KW-0677">Repeat</keyword>
<feature type="domain" description="4Fe-4S ferredoxin-type" evidence="11">
    <location>
        <begin position="63"/>
        <end position="92"/>
    </location>
</feature>
<dbReference type="Proteomes" id="UP000070520">
    <property type="component" value="Unassembled WGS sequence"/>
</dbReference>
<comment type="subunit">
    <text evidence="2">Heterotetramer of one alpha, one beta, one delta and one gamma chain.</text>
</comment>
<evidence type="ECO:0000256" key="10">
    <source>
        <dbReference type="RuleBase" id="RU368020"/>
    </source>
</evidence>
<name>A0A133UZA3_9EURY</name>